<dbReference type="PANTHER" id="PTHR35006">
    <property type="entry name" value="GLYOXALASE FAMILY PROTEIN (AFU_ORTHOLOGUE AFUA_5G14830)"/>
    <property type="match status" value="1"/>
</dbReference>
<feature type="domain" description="VOC" evidence="1">
    <location>
        <begin position="4"/>
        <end position="129"/>
    </location>
</feature>
<gene>
    <name evidence="2" type="ORF">MON41_07375</name>
</gene>
<dbReference type="PROSITE" id="PS51819">
    <property type="entry name" value="VOC"/>
    <property type="match status" value="1"/>
</dbReference>
<dbReference type="EMBL" id="JALBUU010000004">
    <property type="protein sequence ID" value="MCI0753576.1"/>
    <property type="molecule type" value="Genomic_DNA"/>
</dbReference>
<dbReference type="InterPro" id="IPR004360">
    <property type="entry name" value="Glyas_Fos-R_dOase_dom"/>
</dbReference>
<reference evidence="2 3" key="1">
    <citation type="submission" date="2022-03" db="EMBL/GenBank/DDBJ databases">
        <title>Complete genome analysis of Roseomonas KG 17.1 : a prolific producer of plant growth promoters.</title>
        <authorList>
            <person name="Saadouli I."/>
            <person name="Najjari A."/>
            <person name="Mosbah A."/>
            <person name="Ouzari H.I."/>
        </authorList>
    </citation>
    <scope>NUCLEOTIDE SEQUENCE [LARGE SCALE GENOMIC DNA]</scope>
    <source>
        <strain evidence="2 3">KG17-1</strain>
    </source>
</reference>
<dbReference type="Gene3D" id="3.10.180.10">
    <property type="entry name" value="2,3-Dihydroxybiphenyl 1,2-Dioxygenase, domain 1"/>
    <property type="match status" value="1"/>
</dbReference>
<evidence type="ECO:0000313" key="2">
    <source>
        <dbReference type="EMBL" id="MCI0753576.1"/>
    </source>
</evidence>
<comment type="caution">
    <text evidence="2">The sequence shown here is derived from an EMBL/GenBank/DDBJ whole genome shotgun (WGS) entry which is preliminary data.</text>
</comment>
<dbReference type="PANTHER" id="PTHR35006:SF1">
    <property type="entry name" value="BLL2941 PROTEIN"/>
    <property type="match status" value="1"/>
</dbReference>
<dbReference type="Pfam" id="PF00903">
    <property type="entry name" value="Glyoxalase"/>
    <property type="match status" value="1"/>
</dbReference>
<evidence type="ECO:0000313" key="3">
    <source>
        <dbReference type="Proteomes" id="UP001201985"/>
    </source>
</evidence>
<name>A0ABS9W2Q1_9PROT</name>
<sequence length="134" mass="14316">MSGLFSHVTVGARDYAAATRFYDAVLLPLGLERRTDEPEIGWACWHRPGDPAEFYVCRPFDGAAATPGNGSMTAFFAPDRMAVDAAHAAGLAAGGRDEGAPGLRPHYSTGYYGAYLRDPDGNKLCVVHRIIDAA</sequence>
<keyword evidence="3" id="KW-1185">Reference proteome</keyword>
<protein>
    <submittedName>
        <fullName evidence="2">VOC family protein</fullName>
    </submittedName>
</protein>
<dbReference type="SUPFAM" id="SSF54593">
    <property type="entry name" value="Glyoxalase/Bleomycin resistance protein/Dihydroxybiphenyl dioxygenase"/>
    <property type="match status" value="1"/>
</dbReference>
<evidence type="ECO:0000259" key="1">
    <source>
        <dbReference type="PROSITE" id="PS51819"/>
    </source>
</evidence>
<accession>A0ABS9W2Q1</accession>
<dbReference type="Proteomes" id="UP001201985">
    <property type="component" value="Unassembled WGS sequence"/>
</dbReference>
<dbReference type="InterPro" id="IPR029068">
    <property type="entry name" value="Glyas_Bleomycin-R_OHBP_Dase"/>
</dbReference>
<dbReference type="InterPro" id="IPR037523">
    <property type="entry name" value="VOC_core"/>
</dbReference>
<organism evidence="2 3">
    <name type="scientific">Teichococcus vastitatis</name>
    <dbReference type="NCBI Taxonomy" id="2307076"/>
    <lineage>
        <taxon>Bacteria</taxon>
        <taxon>Pseudomonadati</taxon>
        <taxon>Pseudomonadota</taxon>
        <taxon>Alphaproteobacteria</taxon>
        <taxon>Acetobacterales</taxon>
        <taxon>Roseomonadaceae</taxon>
        <taxon>Roseomonas</taxon>
    </lineage>
</organism>
<dbReference type="RefSeq" id="WP_238384291.1">
    <property type="nucleotide sequence ID" value="NZ_JALBUU010000004.1"/>
</dbReference>
<proteinExistence type="predicted"/>
<dbReference type="CDD" id="cd07262">
    <property type="entry name" value="VOC_like"/>
    <property type="match status" value="1"/>
</dbReference>